<dbReference type="GO" id="GO:0006031">
    <property type="term" value="P:chitin biosynthetic process"/>
    <property type="evidence" value="ECO:0007669"/>
    <property type="project" value="TreeGrafter"/>
</dbReference>
<evidence type="ECO:0000256" key="9">
    <source>
        <dbReference type="ARBA" id="ARBA00023316"/>
    </source>
</evidence>
<dbReference type="Pfam" id="PF01644">
    <property type="entry name" value="Chitin_synth_1"/>
    <property type="match status" value="1"/>
</dbReference>
<evidence type="ECO:0000256" key="13">
    <source>
        <dbReference type="SAM" id="Phobius"/>
    </source>
</evidence>
<feature type="compositionally biased region" description="Low complexity" evidence="12">
    <location>
        <begin position="120"/>
        <end position="137"/>
    </location>
</feature>
<dbReference type="GO" id="GO:0005886">
    <property type="term" value="C:plasma membrane"/>
    <property type="evidence" value="ECO:0007669"/>
    <property type="project" value="UniProtKB-SubCell"/>
</dbReference>
<keyword evidence="5" id="KW-0808">Transferase</keyword>
<dbReference type="InterPro" id="IPR029044">
    <property type="entry name" value="Nucleotide-diphossugar_trans"/>
</dbReference>
<comment type="catalytic activity">
    <reaction evidence="11">
        <text>[(1-&gt;4)-N-acetyl-beta-D-glucosaminyl](n) + UDP-N-acetyl-alpha-D-glucosamine = [(1-&gt;4)-N-acetyl-beta-D-glucosaminyl](n+1) + UDP + H(+)</text>
        <dbReference type="Rhea" id="RHEA:16637"/>
        <dbReference type="Rhea" id="RHEA-COMP:9593"/>
        <dbReference type="Rhea" id="RHEA-COMP:9595"/>
        <dbReference type="ChEBI" id="CHEBI:15378"/>
        <dbReference type="ChEBI" id="CHEBI:17029"/>
        <dbReference type="ChEBI" id="CHEBI:57705"/>
        <dbReference type="ChEBI" id="CHEBI:58223"/>
        <dbReference type="EC" id="2.4.1.16"/>
    </reaction>
</comment>
<evidence type="ECO:0000256" key="3">
    <source>
        <dbReference type="ARBA" id="ARBA00022475"/>
    </source>
</evidence>
<proteinExistence type="predicted"/>
<feature type="compositionally biased region" description="Low complexity" evidence="12">
    <location>
        <begin position="7"/>
        <end position="24"/>
    </location>
</feature>
<dbReference type="SUPFAM" id="SSF53448">
    <property type="entry name" value="Nucleotide-diphospho-sugar transferases"/>
    <property type="match status" value="1"/>
</dbReference>
<evidence type="ECO:0000259" key="14">
    <source>
        <dbReference type="Pfam" id="PF08407"/>
    </source>
</evidence>
<keyword evidence="3" id="KW-1003">Cell membrane</keyword>
<dbReference type="GO" id="GO:0071555">
    <property type="term" value="P:cell wall organization"/>
    <property type="evidence" value="ECO:0007669"/>
    <property type="project" value="UniProtKB-KW"/>
</dbReference>
<dbReference type="GO" id="GO:0004100">
    <property type="term" value="F:chitin synthase activity"/>
    <property type="evidence" value="ECO:0007669"/>
    <property type="project" value="UniProtKB-EC"/>
</dbReference>
<evidence type="ECO:0000256" key="7">
    <source>
        <dbReference type="ARBA" id="ARBA00022989"/>
    </source>
</evidence>
<dbReference type="AlphaFoldDB" id="A0AAD9L9B3"/>
<evidence type="ECO:0000256" key="10">
    <source>
        <dbReference type="ARBA" id="ARBA00024009"/>
    </source>
</evidence>
<evidence type="ECO:0000256" key="6">
    <source>
        <dbReference type="ARBA" id="ARBA00022692"/>
    </source>
</evidence>
<dbReference type="Proteomes" id="UP001182556">
    <property type="component" value="Unassembled WGS sequence"/>
</dbReference>
<sequence>MQPGDIYQPPGRQQPPQGYGSPSRVPFPSSATQPNLAGQPMNPYENPAPAPGQLHHSQSQPFPPMSNARPPPGGPSYADPFNDQPGPPVYADPPGSRHYPSQPNLSSHLTGPSPATFGGPNMSHHQPSMPHSQSQSFSPPPRARFDSNVSYQSGYGIPDDRLTSPPPLLPHHSSTSSVGAYPPRPTVGPQGTFYGNHQDDDINDSAPLLQHATPDARFGIPPSTSAMSMRPSPSGYQLSDVGVQRQRQGLGTDGDMGVVPGGWDSSFNTPGDDDDTNVHYGPVPTRVVRRNRTQKRVALFRGHLVLDVDVPSMLLDQCAIRDELEMTKMRYTAVTCDPNDFVDDKYTLRQRLYDPPRQTELFIVITMYNEDDILFCRTMRGVMQNIAHLCTRSKSKTWGKEGWKKVVVCIVADGRLKINPRTRSVLAALGCYQDGVGKNVVNGKPVTAHLYEYTTQLAISSDGKIKPGDARNVPIQMIFCMKERNQKKINSHRWFFNAFGACLRPNVCVLLDVGTQPGPDSIYHLWKAFDINSSVGGACGEIVALKGMFWKNLLNPLVAAQNFEYKMSNILDKPLESIFGYITVLPGAFSAYRYIALLNDDKGNGPLKQYFLGETMHGAGAGIFAANMYLAEDRILCWELVSKRACKWTLHYVKSAYAITDVPDTVPELVSQRRRWLNGSFFAAIHSIVHFGYLYRSSHTFTRKFFLHIEFFYQTLNVIFSWFALGNFYIAFVVLTNSLNDMGKAWKYVNIPLQWIYLALLLWCFLLSLGNRPAGSKWGYTISMVGLALLTVYMLFAAIYLAVTGIQSVQNSGNVNAGEIFGNKIFRNIVLSLLATYGLYIVASLLALDPWHMVTSFLQYLLLAPSYINVLNVYAFCNVHDVSWGTKGSDKVSEDLGVVKSDNKDEVTVEVPVEQHDINAMYAAELKVLATKGAKEVRVVSDDQKQEDYYKNFRTNVLLAWTMSNAALAVIILQTSGGNSSLATTYMGILLYTVAGLAFFRFLGSTAYLVVRLFAGE</sequence>
<evidence type="ECO:0000256" key="4">
    <source>
        <dbReference type="ARBA" id="ARBA00022676"/>
    </source>
</evidence>
<organism evidence="15 16">
    <name type="scientific">Papiliotrema laurentii</name>
    <name type="common">Cryptococcus laurentii</name>
    <dbReference type="NCBI Taxonomy" id="5418"/>
    <lineage>
        <taxon>Eukaryota</taxon>
        <taxon>Fungi</taxon>
        <taxon>Dikarya</taxon>
        <taxon>Basidiomycota</taxon>
        <taxon>Agaricomycotina</taxon>
        <taxon>Tremellomycetes</taxon>
        <taxon>Tremellales</taxon>
        <taxon>Rhynchogastremaceae</taxon>
        <taxon>Papiliotrema</taxon>
    </lineage>
</organism>
<evidence type="ECO:0000256" key="2">
    <source>
        <dbReference type="ARBA" id="ARBA00012543"/>
    </source>
</evidence>
<feature type="transmembrane region" description="Helical" evidence="13">
    <location>
        <begin position="782"/>
        <end position="805"/>
    </location>
</feature>
<feature type="transmembrane region" description="Helical" evidence="13">
    <location>
        <begin position="957"/>
        <end position="977"/>
    </location>
</feature>
<evidence type="ECO:0000313" key="16">
    <source>
        <dbReference type="Proteomes" id="UP001182556"/>
    </source>
</evidence>
<feature type="transmembrane region" description="Helical" evidence="13">
    <location>
        <begin position="989"/>
        <end position="1011"/>
    </location>
</feature>
<evidence type="ECO:0000256" key="12">
    <source>
        <dbReference type="SAM" id="MobiDB-lite"/>
    </source>
</evidence>
<feature type="transmembrane region" description="Helical" evidence="13">
    <location>
        <begin position="825"/>
        <end position="848"/>
    </location>
</feature>
<comment type="caution">
    <text evidence="15">The sequence shown here is derived from an EMBL/GenBank/DDBJ whole genome shotgun (WGS) entry which is preliminary data.</text>
</comment>
<evidence type="ECO:0000256" key="8">
    <source>
        <dbReference type="ARBA" id="ARBA00023136"/>
    </source>
</evidence>
<dbReference type="EC" id="2.4.1.16" evidence="2"/>
<comment type="function">
    <text evidence="10">Polymerizes chitin, a structural polymer of the cell wall and septum, by transferring the sugar moiety of UDP-GlcNAc to the non-reducing end of the growing chitin polymer.</text>
</comment>
<dbReference type="InterPro" id="IPR013616">
    <property type="entry name" value="Chitin_synth_N"/>
</dbReference>
<dbReference type="PANTHER" id="PTHR22914:SF9">
    <property type="entry name" value="CHITIN SYNTHASE 1"/>
    <property type="match status" value="1"/>
</dbReference>
<keyword evidence="16" id="KW-1185">Reference proteome</keyword>
<keyword evidence="8 13" id="KW-0472">Membrane</keyword>
<accession>A0AAD9L9B3</accession>
<feature type="region of interest" description="Disordered" evidence="12">
    <location>
        <begin position="1"/>
        <end position="237"/>
    </location>
</feature>
<gene>
    <name evidence="15" type="ORF">DB88DRAFT_479790</name>
</gene>
<protein>
    <recommendedName>
        <fullName evidence="2">chitin synthase</fullName>
        <ecNumber evidence="2">2.4.1.16</ecNumber>
    </recommendedName>
</protein>
<feature type="compositionally biased region" description="Polar residues" evidence="12">
    <location>
        <begin position="99"/>
        <end position="110"/>
    </location>
</feature>
<keyword evidence="7 13" id="KW-1133">Transmembrane helix</keyword>
<dbReference type="GO" id="GO:0030428">
    <property type="term" value="C:cell septum"/>
    <property type="evidence" value="ECO:0007669"/>
    <property type="project" value="TreeGrafter"/>
</dbReference>
<dbReference type="PANTHER" id="PTHR22914">
    <property type="entry name" value="CHITIN SYNTHASE"/>
    <property type="match status" value="1"/>
</dbReference>
<reference evidence="15" key="1">
    <citation type="submission" date="2023-02" db="EMBL/GenBank/DDBJ databases">
        <title>Identification and recombinant expression of a fungal hydrolase from Papiliotrema laurentii that hydrolyzes apple cutin and clears colloidal polyester polyurethane.</title>
        <authorList>
            <consortium name="DOE Joint Genome Institute"/>
            <person name="Roman V.A."/>
            <person name="Bojanowski C."/>
            <person name="Crable B.R."/>
            <person name="Wagner D.N."/>
            <person name="Hung C.S."/>
            <person name="Nadeau L.J."/>
            <person name="Schratz L."/>
            <person name="Haridas S."/>
            <person name="Pangilinan J."/>
            <person name="Lipzen A."/>
            <person name="Na H."/>
            <person name="Yan M."/>
            <person name="Ng V."/>
            <person name="Grigoriev I.V."/>
            <person name="Spatafora J.W."/>
            <person name="Barlow D."/>
            <person name="Biffinger J."/>
            <person name="Kelley-Loughnane N."/>
            <person name="Varaljay V.A."/>
            <person name="Crookes-Goodson W.J."/>
        </authorList>
    </citation>
    <scope>NUCLEOTIDE SEQUENCE</scope>
    <source>
        <strain evidence="15">5307AH</strain>
    </source>
</reference>
<dbReference type="InterPro" id="IPR004835">
    <property type="entry name" value="Chitin_synth"/>
</dbReference>
<keyword evidence="4" id="KW-0328">Glycosyltransferase</keyword>
<dbReference type="EMBL" id="JAODAN010000001">
    <property type="protein sequence ID" value="KAK1927923.1"/>
    <property type="molecule type" value="Genomic_DNA"/>
</dbReference>
<feature type="transmembrane region" description="Helical" evidence="13">
    <location>
        <begin position="751"/>
        <end position="770"/>
    </location>
</feature>
<keyword evidence="6 13" id="KW-0812">Transmembrane</keyword>
<name>A0AAD9L9B3_PAPLA</name>
<feature type="transmembrane region" description="Helical" evidence="13">
    <location>
        <begin position="716"/>
        <end position="739"/>
    </location>
</feature>
<feature type="compositionally biased region" description="Pro residues" evidence="12">
    <location>
        <begin position="61"/>
        <end position="74"/>
    </location>
</feature>
<evidence type="ECO:0000256" key="5">
    <source>
        <dbReference type="ARBA" id="ARBA00022679"/>
    </source>
</evidence>
<dbReference type="Pfam" id="PF08407">
    <property type="entry name" value="Chitin_synth_1N"/>
    <property type="match status" value="1"/>
</dbReference>
<evidence type="ECO:0000313" key="15">
    <source>
        <dbReference type="EMBL" id="KAK1927923.1"/>
    </source>
</evidence>
<keyword evidence="9" id="KW-0961">Cell wall biogenesis/degradation</keyword>
<evidence type="ECO:0000256" key="1">
    <source>
        <dbReference type="ARBA" id="ARBA00004651"/>
    </source>
</evidence>
<dbReference type="CDD" id="cd04190">
    <property type="entry name" value="Chitin_synth_C"/>
    <property type="match status" value="1"/>
</dbReference>
<evidence type="ECO:0000256" key="11">
    <source>
        <dbReference type="ARBA" id="ARBA00048014"/>
    </source>
</evidence>
<comment type="subcellular location">
    <subcellularLocation>
        <location evidence="1">Cell membrane</location>
        <topology evidence="1">Multi-pass membrane protein</topology>
    </subcellularLocation>
</comment>
<feature type="domain" description="Chitin synthase N-terminal" evidence="14">
    <location>
        <begin position="292"/>
        <end position="360"/>
    </location>
</feature>